<proteinExistence type="predicted"/>
<gene>
    <name evidence="3" type="ORF">SAY86_013204</name>
</gene>
<dbReference type="PROSITE" id="PS51375">
    <property type="entry name" value="PPR"/>
    <property type="match status" value="3"/>
</dbReference>
<dbReference type="InterPro" id="IPR011990">
    <property type="entry name" value="TPR-like_helical_dom_sf"/>
</dbReference>
<protein>
    <recommendedName>
        <fullName evidence="5">Pentatricopeptide repeat-containing protein</fullName>
    </recommendedName>
</protein>
<comment type="caution">
    <text evidence="3">The sequence shown here is derived from an EMBL/GenBank/DDBJ whole genome shotgun (WGS) entry which is preliminary data.</text>
</comment>
<dbReference type="AlphaFoldDB" id="A0AAN7LYB5"/>
<evidence type="ECO:0000313" key="4">
    <source>
        <dbReference type="Proteomes" id="UP001346149"/>
    </source>
</evidence>
<feature type="repeat" description="PPR" evidence="2">
    <location>
        <begin position="128"/>
        <end position="162"/>
    </location>
</feature>
<evidence type="ECO:0000256" key="2">
    <source>
        <dbReference type="PROSITE-ProRule" id="PRU00708"/>
    </source>
</evidence>
<dbReference type="Gene3D" id="1.25.40.10">
    <property type="entry name" value="Tetratricopeptide repeat domain"/>
    <property type="match status" value="3"/>
</dbReference>
<dbReference type="GO" id="GO:0003723">
    <property type="term" value="F:RNA binding"/>
    <property type="evidence" value="ECO:0007669"/>
    <property type="project" value="InterPro"/>
</dbReference>
<evidence type="ECO:0008006" key="5">
    <source>
        <dbReference type="Google" id="ProtNLM"/>
    </source>
</evidence>
<dbReference type="Pfam" id="PF20431">
    <property type="entry name" value="E_motif"/>
    <property type="match status" value="1"/>
</dbReference>
<evidence type="ECO:0000256" key="1">
    <source>
        <dbReference type="ARBA" id="ARBA00022737"/>
    </source>
</evidence>
<accession>A0AAN7LYB5</accession>
<dbReference type="InterPro" id="IPR046960">
    <property type="entry name" value="PPR_At4g14850-like_plant"/>
</dbReference>
<reference evidence="3 4" key="1">
    <citation type="journal article" date="2023" name="Hortic Res">
        <title>Pangenome of water caltrop reveals structural variations and asymmetric subgenome divergence after allopolyploidization.</title>
        <authorList>
            <person name="Zhang X."/>
            <person name="Chen Y."/>
            <person name="Wang L."/>
            <person name="Yuan Y."/>
            <person name="Fang M."/>
            <person name="Shi L."/>
            <person name="Lu R."/>
            <person name="Comes H.P."/>
            <person name="Ma Y."/>
            <person name="Chen Y."/>
            <person name="Huang G."/>
            <person name="Zhou Y."/>
            <person name="Zheng Z."/>
            <person name="Qiu Y."/>
        </authorList>
    </citation>
    <scope>NUCLEOTIDE SEQUENCE [LARGE SCALE GENOMIC DNA]</scope>
    <source>
        <strain evidence="3">F231</strain>
    </source>
</reference>
<dbReference type="NCBIfam" id="TIGR00756">
    <property type="entry name" value="PPR"/>
    <property type="match status" value="3"/>
</dbReference>
<feature type="repeat" description="PPR" evidence="2">
    <location>
        <begin position="97"/>
        <end position="127"/>
    </location>
</feature>
<dbReference type="GO" id="GO:0009451">
    <property type="term" value="P:RNA modification"/>
    <property type="evidence" value="ECO:0007669"/>
    <property type="project" value="InterPro"/>
</dbReference>
<evidence type="ECO:0000313" key="3">
    <source>
        <dbReference type="EMBL" id="KAK4795210.1"/>
    </source>
</evidence>
<dbReference type="InterPro" id="IPR002885">
    <property type="entry name" value="PPR_rpt"/>
</dbReference>
<feature type="repeat" description="PPR" evidence="2">
    <location>
        <begin position="428"/>
        <end position="462"/>
    </location>
</feature>
<keyword evidence="4" id="KW-1185">Reference proteome</keyword>
<dbReference type="FunFam" id="1.25.40.10:FF:000158">
    <property type="entry name" value="pentatricopeptide repeat-containing protein At2g33680"/>
    <property type="match status" value="1"/>
</dbReference>
<dbReference type="FunFam" id="1.25.40.10:FF:000442">
    <property type="entry name" value="Pentatricopeptide repeat-containing protein At3g49710"/>
    <property type="match status" value="1"/>
</dbReference>
<dbReference type="Pfam" id="PF01535">
    <property type="entry name" value="PPR"/>
    <property type="match status" value="3"/>
</dbReference>
<keyword evidence="1" id="KW-0677">Repeat</keyword>
<dbReference type="PANTHER" id="PTHR47926">
    <property type="entry name" value="PENTATRICOPEPTIDE REPEAT-CONTAINING PROTEIN"/>
    <property type="match status" value="1"/>
</dbReference>
<dbReference type="Proteomes" id="UP001346149">
    <property type="component" value="Unassembled WGS sequence"/>
</dbReference>
<dbReference type="PANTHER" id="PTHR47926:SF479">
    <property type="entry name" value="PENTACOTRIPEPTIDE-REPEAT REGION OF PRORP DOMAIN-CONTAINING PROTEIN"/>
    <property type="match status" value="1"/>
</dbReference>
<organism evidence="3 4">
    <name type="scientific">Trapa natans</name>
    <name type="common">Water chestnut</name>
    <dbReference type="NCBI Taxonomy" id="22666"/>
    <lineage>
        <taxon>Eukaryota</taxon>
        <taxon>Viridiplantae</taxon>
        <taxon>Streptophyta</taxon>
        <taxon>Embryophyta</taxon>
        <taxon>Tracheophyta</taxon>
        <taxon>Spermatophyta</taxon>
        <taxon>Magnoliopsida</taxon>
        <taxon>eudicotyledons</taxon>
        <taxon>Gunneridae</taxon>
        <taxon>Pentapetalae</taxon>
        <taxon>rosids</taxon>
        <taxon>malvids</taxon>
        <taxon>Myrtales</taxon>
        <taxon>Lythraceae</taxon>
        <taxon>Trapa</taxon>
    </lineage>
</organism>
<dbReference type="Pfam" id="PF13041">
    <property type="entry name" value="PPR_2"/>
    <property type="match status" value="2"/>
</dbReference>
<name>A0AAN7LYB5_TRANT</name>
<dbReference type="GO" id="GO:0099402">
    <property type="term" value="P:plant organ development"/>
    <property type="evidence" value="ECO:0007669"/>
    <property type="project" value="UniProtKB-ARBA"/>
</dbReference>
<dbReference type="EMBL" id="JAXQNO010000007">
    <property type="protein sequence ID" value="KAK4795210.1"/>
    <property type="molecule type" value="Genomic_DNA"/>
</dbReference>
<sequence>MTVSAMSLSPRIIGGGMFSFSKPLQGLYRTSVSCFSDLIDMCVHSRSQRSAKIFHAQLIKFGLINDTFLGNRCLDMYTRFGVSTDVLRYFDEMPRKNLVSWNICLKGMLKLGEFTKARKLFDEMPQRDVVSWNSMISTYSSVGLVGSALNMFLDMQKAGLRPSEFTYSMLTSLISCANQGKQIHGNAIINGVNPFCLVLGNSLIDMYGKLYLPDFSLAVLTQMQEVDIISWNSLMLAFHISGQSLLSLEQLRLITRAGLSPDKFTLSLVTTICSTFQDLVKGKQVLAFCMKSGFLSSSIVSSAVIDMFSKCNRLEHSIRVFEEVGIWDIGICNSMISSYINHYLFEEALQLFVLALRVGLVLTGFTLSNALTAIYVLPSDHGSEVHSLVLKLGMESDTIVLSSLMSMYSRFGLIDHAGKIFCEMGMRDLISWNTMIIGLARNGRAEEAINLFDTLVSTGPPPDRITLYSVLEACLNGDFLDQGLSILSSMKERYGVVPGQEHYNCIINLLVRHRKLEESVNLMQRIPYEASYDSFCSILRLCIAHSHGDLELVRMVAEAVLNVEPKSERLLPYKVLSKEYERRGKWEEMVRVRKLMKESGLKKLAGSSWIGIKNCVSNFTVDHLQHHGEQNLYSILRLLNWDLEENH</sequence>
<dbReference type="InterPro" id="IPR046848">
    <property type="entry name" value="E_motif"/>
</dbReference>